<feature type="non-terminal residue" evidence="1">
    <location>
        <position position="1"/>
    </location>
</feature>
<evidence type="ECO:0000313" key="2">
    <source>
        <dbReference type="Proteomes" id="UP001497497"/>
    </source>
</evidence>
<organism evidence="1 2">
    <name type="scientific">Lymnaea stagnalis</name>
    <name type="common">Great pond snail</name>
    <name type="synonym">Helix stagnalis</name>
    <dbReference type="NCBI Taxonomy" id="6523"/>
    <lineage>
        <taxon>Eukaryota</taxon>
        <taxon>Metazoa</taxon>
        <taxon>Spiralia</taxon>
        <taxon>Lophotrochozoa</taxon>
        <taxon>Mollusca</taxon>
        <taxon>Gastropoda</taxon>
        <taxon>Heterobranchia</taxon>
        <taxon>Euthyneura</taxon>
        <taxon>Panpulmonata</taxon>
        <taxon>Hygrophila</taxon>
        <taxon>Lymnaeoidea</taxon>
        <taxon>Lymnaeidae</taxon>
        <taxon>Lymnaea</taxon>
    </lineage>
</organism>
<dbReference type="AlphaFoldDB" id="A0AAV2IBE4"/>
<reference evidence="1 2" key="1">
    <citation type="submission" date="2024-04" db="EMBL/GenBank/DDBJ databases">
        <authorList>
            <consortium name="Genoscope - CEA"/>
            <person name="William W."/>
        </authorList>
    </citation>
    <scope>NUCLEOTIDE SEQUENCE [LARGE SCALE GENOMIC DNA]</scope>
</reference>
<dbReference type="Proteomes" id="UP001497497">
    <property type="component" value="Unassembled WGS sequence"/>
</dbReference>
<comment type="caution">
    <text evidence="1">The sequence shown here is derived from an EMBL/GenBank/DDBJ whole genome shotgun (WGS) entry which is preliminary data.</text>
</comment>
<proteinExistence type="predicted"/>
<sequence length="114" mass="12277">NSGLYHPLLYPGMNLGGGIFPSALTGSGSSGLPSIPFPFPSLLGSGSGTFQDQDSLSRRLPFYFPIHNFPPPIRDTPYHYPDSFFKNSLKETVANATHLRYPFSHPATPPGAVA</sequence>
<feature type="non-terminal residue" evidence="1">
    <location>
        <position position="114"/>
    </location>
</feature>
<evidence type="ECO:0000313" key="1">
    <source>
        <dbReference type="EMBL" id="CAL1542790.1"/>
    </source>
</evidence>
<keyword evidence="2" id="KW-1185">Reference proteome</keyword>
<name>A0AAV2IBE4_LYMST</name>
<accession>A0AAV2IBE4</accession>
<gene>
    <name evidence="1" type="ORF">GSLYS_00016324001</name>
</gene>
<protein>
    <submittedName>
        <fullName evidence="1">Uncharacterized protein</fullName>
    </submittedName>
</protein>
<dbReference type="EMBL" id="CAXITT010000506">
    <property type="protein sequence ID" value="CAL1542790.1"/>
    <property type="molecule type" value="Genomic_DNA"/>
</dbReference>